<evidence type="ECO:0000259" key="1">
    <source>
        <dbReference type="Pfam" id="PF12961"/>
    </source>
</evidence>
<reference evidence="2" key="1">
    <citation type="submission" date="2020-12" db="EMBL/GenBank/DDBJ databases">
        <title>M. sibirica DSM 26468T genome.</title>
        <authorList>
            <person name="Thieme N."/>
            <person name="Rettenmaier R."/>
            <person name="Zverlov V."/>
            <person name="Liebl W."/>
        </authorList>
    </citation>
    <scope>NUCLEOTIDE SEQUENCE</scope>
    <source>
        <strain evidence="2">DSM 26468</strain>
    </source>
</reference>
<feature type="domain" description="DUF3850" evidence="1">
    <location>
        <begin position="5"/>
        <end position="80"/>
    </location>
</feature>
<name>A0A8J7L055_9FIRM</name>
<comment type="caution">
    <text evidence="2">The sequence shown here is derived from an EMBL/GenBank/DDBJ whole genome shotgun (WGS) entry which is preliminary data.</text>
</comment>
<dbReference type="InterPro" id="IPR015947">
    <property type="entry name" value="PUA-like_sf"/>
</dbReference>
<organism evidence="2 3">
    <name type="scientific">Mobilitalea sibirica</name>
    <dbReference type="NCBI Taxonomy" id="1462919"/>
    <lineage>
        <taxon>Bacteria</taxon>
        <taxon>Bacillati</taxon>
        <taxon>Bacillota</taxon>
        <taxon>Clostridia</taxon>
        <taxon>Lachnospirales</taxon>
        <taxon>Lachnospiraceae</taxon>
        <taxon>Mobilitalea</taxon>
    </lineage>
</organism>
<protein>
    <submittedName>
        <fullName evidence="2">DUF3850 domain-containing protein</fullName>
    </submittedName>
</protein>
<sequence length="82" mass="9781">MVRWHDLKCFNPYFQDIWDGKKNFDIRKNDRDYQVGEMLVLREYSIAAGYRGRAMHKKIGYILKDCPQFGLQEGYCILGLED</sequence>
<keyword evidence="3" id="KW-1185">Reference proteome</keyword>
<dbReference type="SUPFAM" id="SSF88697">
    <property type="entry name" value="PUA domain-like"/>
    <property type="match status" value="1"/>
</dbReference>
<dbReference type="Proteomes" id="UP000623269">
    <property type="component" value="Unassembled WGS sequence"/>
</dbReference>
<dbReference type="AlphaFoldDB" id="A0A8J7L055"/>
<proteinExistence type="predicted"/>
<dbReference type="EMBL" id="JAEAGR010000013">
    <property type="protein sequence ID" value="MBH1941658.1"/>
    <property type="molecule type" value="Genomic_DNA"/>
</dbReference>
<dbReference type="Pfam" id="PF12961">
    <property type="entry name" value="DUF3850"/>
    <property type="match status" value="1"/>
</dbReference>
<evidence type="ECO:0000313" key="2">
    <source>
        <dbReference type="EMBL" id="MBH1941658.1"/>
    </source>
</evidence>
<accession>A0A8J7L055</accession>
<gene>
    <name evidence="2" type="ORF">I5677_12215</name>
</gene>
<dbReference type="RefSeq" id="WP_197661903.1">
    <property type="nucleotide sequence ID" value="NZ_JAEAGR010000013.1"/>
</dbReference>
<dbReference type="Gene3D" id="2.30.130.30">
    <property type="entry name" value="Hypothetical protein"/>
    <property type="match status" value="1"/>
</dbReference>
<evidence type="ECO:0000313" key="3">
    <source>
        <dbReference type="Proteomes" id="UP000623269"/>
    </source>
</evidence>
<dbReference type="InterPro" id="IPR039440">
    <property type="entry name" value="DUF3850"/>
</dbReference>